<proteinExistence type="predicted"/>
<accession>A0AAW8FSS8</accession>
<evidence type="ECO:0000259" key="1">
    <source>
        <dbReference type="Pfam" id="PF00501"/>
    </source>
</evidence>
<dbReference type="InterPro" id="IPR042099">
    <property type="entry name" value="ANL_N_sf"/>
</dbReference>
<dbReference type="SUPFAM" id="SSF56801">
    <property type="entry name" value="Acetyl-CoA synthetase-like"/>
    <property type="match status" value="1"/>
</dbReference>
<dbReference type="AlphaFoldDB" id="A0AAW8FSS8"/>
<dbReference type="Gene3D" id="3.30.300.30">
    <property type="match status" value="1"/>
</dbReference>
<dbReference type="PANTHER" id="PTHR43767:SF10">
    <property type="entry name" value="SURFACTIN SYNTHASE SUBUNIT 1"/>
    <property type="match status" value="1"/>
</dbReference>
<name>A0AAW8FSS8_9ACTN</name>
<organism evidence="2 3">
    <name type="scientific">Streptomyces canus</name>
    <dbReference type="NCBI Taxonomy" id="58343"/>
    <lineage>
        <taxon>Bacteria</taxon>
        <taxon>Bacillati</taxon>
        <taxon>Actinomycetota</taxon>
        <taxon>Actinomycetes</taxon>
        <taxon>Kitasatosporales</taxon>
        <taxon>Streptomycetaceae</taxon>
        <taxon>Streptomyces</taxon>
        <taxon>Streptomyces aurantiacus group</taxon>
    </lineage>
</organism>
<protein>
    <submittedName>
        <fullName evidence="2">Long-chain acyl-CoA synthetase</fullName>
        <ecNumber evidence="2">6.2.1.3</ecNumber>
    </submittedName>
</protein>
<dbReference type="Gene3D" id="3.40.50.12780">
    <property type="entry name" value="N-terminal domain of ligase-like"/>
    <property type="match status" value="1"/>
</dbReference>
<dbReference type="InterPro" id="IPR045851">
    <property type="entry name" value="AMP-bd_C_sf"/>
</dbReference>
<dbReference type="RefSeq" id="WP_306984756.1">
    <property type="nucleotide sequence ID" value="NZ_JAUSZV010000005.1"/>
</dbReference>
<dbReference type="EMBL" id="JAUSZV010000005">
    <property type="protein sequence ID" value="MDQ0912410.1"/>
    <property type="molecule type" value="Genomic_DNA"/>
</dbReference>
<evidence type="ECO:0000313" key="2">
    <source>
        <dbReference type="EMBL" id="MDQ0912410.1"/>
    </source>
</evidence>
<dbReference type="GO" id="GO:0004467">
    <property type="term" value="F:long-chain fatty acid-CoA ligase activity"/>
    <property type="evidence" value="ECO:0007669"/>
    <property type="project" value="UniProtKB-EC"/>
</dbReference>
<evidence type="ECO:0000313" key="3">
    <source>
        <dbReference type="Proteomes" id="UP001234216"/>
    </source>
</evidence>
<comment type="caution">
    <text evidence="2">The sequence shown here is derived from an EMBL/GenBank/DDBJ whole genome shotgun (WGS) entry which is preliminary data.</text>
</comment>
<sequence length="516" mass="54322">MTSPPATARDPRSHSTVPRLVREYIRERPRHVALVVDGRRSLTLGDWDTAATSLARGLHARGVRRGDRVAVLCPPGGWWDHAVATLALHRLGAAAVPLPPGLPAGEAGRRMAHCGVVGLIRPSGAHESCPGGWTDTLGELTRRSGGAAPADEAFPGDVADILHTSGTTTGRAKPVAVTHANLTHGRAARGRFTADAPHVLCAVPVGTNAAHSALMMALTSPATVHVLSAPDPETAAEAAAGLGTATVVLPPHAVRHWAATDITRQHDLAGLAALMVGSGPVAPASVARLHRVLPQARILAGYGSTESAPAFLNNPLPTGYLSGLTPSARSAVSLGSPADGTEVMVTDETGSPVGVGERGWIHLRHPAPRRSYVALPEEEAQTFRPDGWTRTGDLGHIDGEGKVHFFDRAAHVLVRDGHTLSSSELENTLLWLPEVVEAAVFALPPADEQGNGRGQIVAAATVNGPVHEGRLRERMEDMLAREDRPDRLVVLDTLPRGDLGKVLKWRLARECADRAL</sequence>
<dbReference type="InterPro" id="IPR000873">
    <property type="entry name" value="AMP-dep_synth/lig_dom"/>
</dbReference>
<dbReference type="PANTHER" id="PTHR43767">
    <property type="entry name" value="LONG-CHAIN-FATTY-ACID--COA LIGASE"/>
    <property type="match status" value="1"/>
</dbReference>
<reference evidence="2" key="1">
    <citation type="submission" date="2023-07" db="EMBL/GenBank/DDBJ databases">
        <title>Comparative genomics of wheat-associated soil bacteria to identify genetic determinants of phenazine resistance.</title>
        <authorList>
            <person name="Mouncey N."/>
        </authorList>
    </citation>
    <scope>NUCLEOTIDE SEQUENCE</scope>
    <source>
        <strain evidence="2">V4I22</strain>
    </source>
</reference>
<dbReference type="Proteomes" id="UP001234216">
    <property type="component" value="Unassembled WGS sequence"/>
</dbReference>
<dbReference type="EC" id="6.2.1.3" evidence="2"/>
<dbReference type="InterPro" id="IPR050237">
    <property type="entry name" value="ATP-dep_AMP-bd_enzyme"/>
</dbReference>
<dbReference type="Pfam" id="PF00501">
    <property type="entry name" value="AMP-binding"/>
    <property type="match status" value="1"/>
</dbReference>
<keyword evidence="2" id="KW-0436">Ligase</keyword>
<gene>
    <name evidence="2" type="ORF">QFZ22_008395</name>
</gene>
<feature type="domain" description="AMP-dependent synthetase/ligase" evidence="1">
    <location>
        <begin position="23"/>
        <end position="372"/>
    </location>
</feature>